<keyword evidence="3" id="KW-1185">Reference proteome</keyword>
<evidence type="ECO:0000313" key="3">
    <source>
        <dbReference type="Proteomes" id="UP001159363"/>
    </source>
</evidence>
<comment type="caution">
    <text evidence="2">The sequence shown here is derived from an EMBL/GenBank/DDBJ whole genome shotgun (WGS) entry which is preliminary data.</text>
</comment>
<organism evidence="2 3">
    <name type="scientific">Dryococelus australis</name>
    <dbReference type="NCBI Taxonomy" id="614101"/>
    <lineage>
        <taxon>Eukaryota</taxon>
        <taxon>Metazoa</taxon>
        <taxon>Ecdysozoa</taxon>
        <taxon>Arthropoda</taxon>
        <taxon>Hexapoda</taxon>
        <taxon>Insecta</taxon>
        <taxon>Pterygota</taxon>
        <taxon>Neoptera</taxon>
        <taxon>Polyneoptera</taxon>
        <taxon>Phasmatodea</taxon>
        <taxon>Verophasmatodea</taxon>
        <taxon>Anareolatae</taxon>
        <taxon>Phasmatidae</taxon>
        <taxon>Eurycanthinae</taxon>
        <taxon>Dryococelus</taxon>
    </lineage>
</organism>
<name>A0ABQ9HNQ9_9NEOP</name>
<sequence>MKACRIMLRARVPLQVLSQVRRPAFPVPSATARDFNKVNISIPPWELALSSKCNHVISSPCAGQSKMCNSDFIGTHYQTCHTTQSDEKIIKFICGMFEEYQFFQLMGSVFSFVASDVKEKIGILEDLRRKEVNNLHTFKKMVEFEKQQDMLRKDDYVSGCRTLLRLHRGLEFIREFLKGIGELQDNDKTSGVCQNAYNNTLAKHHPWVIRKSAVVAMYALPTRKALLLKQLGPHNFLEHGLEDFLPASQSPPNMLAVCASLLKLVTSLELQNIPPFTTIVA</sequence>
<dbReference type="InterPro" id="IPR036497">
    <property type="entry name" value="GLTP_sf"/>
</dbReference>
<dbReference type="Pfam" id="PF08718">
    <property type="entry name" value="GLTP"/>
    <property type="match status" value="1"/>
</dbReference>
<accession>A0ABQ9HNQ9</accession>
<dbReference type="Gene3D" id="1.10.3520.10">
    <property type="entry name" value="Glycolipid transfer protein"/>
    <property type="match status" value="1"/>
</dbReference>
<dbReference type="SUPFAM" id="SSF110004">
    <property type="entry name" value="Glycolipid transfer protein, GLTP"/>
    <property type="match status" value="1"/>
</dbReference>
<gene>
    <name evidence="2" type="ORF">PR048_012211</name>
</gene>
<feature type="domain" description="Glycolipid transfer protein" evidence="1">
    <location>
        <begin position="92"/>
        <end position="229"/>
    </location>
</feature>
<reference evidence="2 3" key="1">
    <citation type="submission" date="2023-02" db="EMBL/GenBank/DDBJ databases">
        <title>LHISI_Scaffold_Assembly.</title>
        <authorList>
            <person name="Stuart O.P."/>
            <person name="Cleave R."/>
            <person name="Magrath M.J.L."/>
            <person name="Mikheyev A.S."/>
        </authorList>
    </citation>
    <scope>NUCLEOTIDE SEQUENCE [LARGE SCALE GENOMIC DNA]</scope>
    <source>
        <strain evidence="2">Daus_M_001</strain>
        <tissue evidence="2">Leg muscle</tissue>
    </source>
</reference>
<dbReference type="EMBL" id="JARBHB010000004">
    <property type="protein sequence ID" value="KAJ8886005.1"/>
    <property type="molecule type" value="Genomic_DNA"/>
</dbReference>
<proteinExistence type="predicted"/>
<dbReference type="Proteomes" id="UP001159363">
    <property type="component" value="Chromosome X"/>
</dbReference>
<dbReference type="PANTHER" id="PTHR10219">
    <property type="entry name" value="GLYCOLIPID TRANSFER PROTEIN-RELATED"/>
    <property type="match status" value="1"/>
</dbReference>
<evidence type="ECO:0000313" key="2">
    <source>
        <dbReference type="EMBL" id="KAJ8886005.1"/>
    </source>
</evidence>
<evidence type="ECO:0000259" key="1">
    <source>
        <dbReference type="Pfam" id="PF08718"/>
    </source>
</evidence>
<dbReference type="PANTHER" id="PTHR10219:SF43">
    <property type="entry name" value="GLYCOLIPID TRANSFER PROTEIN DOMAIN-CONTAINING PROTEIN"/>
    <property type="match status" value="1"/>
</dbReference>
<dbReference type="InterPro" id="IPR014830">
    <property type="entry name" value="Glycolipid_transfer_prot_dom"/>
</dbReference>
<protein>
    <recommendedName>
        <fullName evidence="1">Glycolipid transfer protein domain-containing protein</fullName>
    </recommendedName>
</protein>